<dbReference type="AlphaFoldDB" id="A0AAF1AX73"/>
<name>A0AAF1AX73_DAUCS</name>
<reference evidence="3" key="1">
    <citation type="journal article" date="2016" name="Nat. Genet.">
        <title>A high-quality carrot genome assembly provides new insights into carotenoid accumulation and asterid genome evolution.</title>
        <authorList>
            <person name="Iorizzo M."/>
            <person name="Ellison S."/>
            <person name="Senalik D."/>
            <person name="Zeng P."/>
            <person name="Satapoomin P."/>
            <person name="Huang J."/>
            <person name="Bowman M."/>
            <person name="Iovene M."/>
            <person name="Sanseverino W."/>
            <person name="Cavagnaro P."/>
            <person name="Yildiz M."/>
            <person name="Macko-Podgorni A."/>
            <person name="Moranska E."/>
            <person name="Grzebelus E."/>
            <person name="Grzebelus D."/>
            <person name="Ashrafi H."/>
            <person name="Zheng Z."/>
            <person name="Cheng S."/>
            <person name="Spooner D."/>
            <person name="Van Deynze A."/>
            <person name="Simon P."/>
        </authorList>
    </citation>
    <scope>NUCLEOTIDE SEQUENCE</scope>
    <source>
        <tissue evidence="3">Leaf</tissue>
    </source>
</reference>
<dbReference type="PANTHER" id="PTHR45749">
    <property type="match status" value="1"/>
</dbReference>
<dbReference type="SUPFAM" id="SSF53098">
    <property type="entry name" value="Ribonuclease H-like"/>
    <property type="match status" value="1"/>
</dbReference>
<protein>
    <recommendedName>
        <fullName evidence="2">TTF-type domain-containing protein</fullName>
    </recommendedName>
</protein>
<organism evidence="3 4">
    <name type="scientific">Daucus carota subsp. sativus</name>
    <name type="common">Carrot</name>
    <dbReference type="NCBI Taxonomy" id="79200"/>
    <lineage>
        <taxon>Eukaryota</taxon>
        <taxon>Viridiplantae</taxon>
        <taxon>Streptophyta</taxon>
        <taxon>Embryophyta</taxon>
        <taxon>Tracheophyta</taxon>
        <taxon>Spermatophyta</taxon>
        <taxon>Magnoliopsida</taxon>
        <taxon>eudicotyledons</taxon>
        <taxon>Gunneridae</taxon>
        <taxon>Pentapetalae</taxon>
        <taxon>asterids</taxon>
        <taxon>campanulids</taxon>
        <taxon>Apiales</taxon>
        <taxon>Apiaceae</taxon>
        <taxon>Apioideae</taxon>
        <taxon>Scandiceae</taxon>
        <taxon>Daucinae</taxon>
        <taxon>Daucus</taxon>
        <taxon>Daucus sect. Daucus</taxon>
    </lineage>
</organism>
<evidence type="ECO:0000313" key="3">
    <source>
        <dbReference type="EMBL" id="WOG95836.1"/>
    </source>
</evidence>
<feature type="region of interest" description="Disordered" evidence="1">
    <location>
        <begin position="16"/>
        <end position="44"/>
    </location>
</feature>
<feature type="compositionally biased region" description="Basic and acidic residues" evidence="1">
    <location>
        <begin position="35"/>
        <end position="44"/>
    </location>
</feature>
<dbReference type="Proteomes" id="UP000077755">
    <property type="component" value="Chromosome 4"/>
</dbReference>
<dbReference type="PANTHER" id="PTHR45749:SF35">
    <property type="entry name" value="AC-LIKE TRANSPOSASE-RELATED"/>
    <property type="match status" value="1"/>
</dbReference>
<dbReference type="GO" id="GO:0046983">
    <property type="term" value="F:protein dimerization activity"/>
    <property type="evidence" value="ECO:0007669"/>
    <property type="project" value="InterPro"/>
</dbReference>
<dbReference type="Pfam" id="PF05699">
    <property type="entry name" value="Dimer_Tnp_hAT"/>
    <property type="match status" value="1"/>
</dbReference>
<dbReference type="InterPro" id="IPR008906">
    <property type="entry name" value="HATC_C_dom"/>
</dbReference>
<keyword evidence="4" id="KW-1185">Reference proteome</keyword>
<reference evidence="3" key="2">
    <citation type="submission" date="2022-03" db="EMBL/GenBank/DDBJ databases">
        <title>Draft title - Genomic analysis of global carrot germplasm unveils the trajectory of domestication and the origin of high carotenoid orange carrot.</title>
        <authorList>
            <person name="Iorizzo M."/>
            <person name="Ellison S."/>
            <person name="Senalik D."/>
            <person name="Macko-Podgorni A."/>
            <person name="Grzebelus D."/>
            <person name="Bostan H."/>
            <person name="Rolling W."/>
            <person name="Curaba J."/>
            <person name="Simon P."/>
        </authorList>
    </citation>
    <scope>NUCLEOTIDE SEQUENCE</scope>
    <source>
        <tissue evidence="3">Leaf</tissue>
    </source>
</reference>
<proteinExistence type="predicted"/>
<sequence>MEADKLQMGSLHKFFGKKDSKNTNVGVSNEDADVREEAENEGTHVEFEPEIEIEEQTENATIGLVENDAEDVEEENTNNTINYDPGTWKNIDQWLRDSLVRKGPVRIIVDRFPKDSSNRHFSAMHYTRILPNGDKQDRKWLVYSLSANKVFCFCCMLFKRNVAKSNFAEDGIDDWHNLTAKLKSHESSNNHLVNMSAWIELEVRMEKNETIDKIEQDRIKKEIERWKKVLVRIIVVVKTLACNNLAFRGDEEKIGKRKNGLFCKFIEMLALFDPIMEEHIRLIKDSIIKKILEARYFSVILDCTSDKSRVEHMSLVLRCVDISFVIFDDTSGFGLFSKLEEVLLDLGLDIDDHKGVQKRLLDVNPRAFYTPCGCHSLNLVLCDMANCCSKGSNFFGLYKGYTRCFHLQHNDGIFLKNLFQTSKLRDALVHLSNVTQDSMIRNEARSLVENEIESFEFLFAMCIWHNLLNIINAVSKFLQREDIDIDLALSRSEELIIFFKEFRETGYDSCKDEEKELALELDVEPVFPEYAEEKFRRYFFLYIVDEGAFQLKERFKQFQDYQNNFGFLFNLKKHLSKYLKHDMRSDIVGAELFNELLVLRMVIPDEITKSIDVLNYLSSSLRQINYPNAWIAYRIVVTIPVTVVEAERTFSRLKLIKSYLRSSMSQDRLNGLALLSIESEMADSLNYDKIIERFVSQKPRKKFQNQ</sequence>
<dbReference type="SMART" id="SM00597">
    <property type="entry name" value="ZnF_TTF"/>
    <property type="match status" value="1"/>
</dbReference>
<evidence type="ECO:0000313" key="4">
    <source>
        <dbReference type="Proteomes" id="UP000077755"/>
    </source>
</evidence>
<feature type="domain" description="TTF-type" evidence="2">
    <location>
        <begin position="125"/>
        <end position="210"/>
    </location>
</feature>
<accession>A0AAF1AX73</accession>
<dbReference type="InterPro" id="IPR012337">
    <property type="entry name" value="RNaseH-like_sf"/>
</dbReference>
<dbReference type="InterPro" id="IPR006580">
    <property type="entry name" value="Znf_TTF"/>
</dbReference>
<gene>
    <name evidence="3" type="ORF">DCAR_0415165</name>
</gene>
<evidence type="ECO:0000256" key="1">
    <source>
        <dbReference type="SAM" id="MobiDB-lite"/>
    </source>
</evidence>
<evidence type="ECO:0000259" key="2">
    <source>
        <dbReference type="SMART" id="SM00597"/>
    </source>
</evidence>
<dbReference type="EMBL" id="CP093346">
    <property type="protein sequence ID" value="WOG95836.1"/>
    <property type="molecule type" value="Genomic_DNA"/>
</dbReference>